<dbReference type="SMART" id="SM00108">
    <property type="entry name" value="B_lectin"/>
    <property type="match status" value="1"/>
</dbReference>
<dbReference type="PROSITE" id="PS50927">
    <property type="entry name" value="BULB_LECTIN"/>
    <property type="match status" value="1"/>
</dbReference>
<dbReference type="Gene3D" id="2.90.10.10">
    <property type="entry name" value="Bulb-type lectin domain"/>
    <property type="match status" value="1"/>
</dbReference>
<dbReference type="PIRSF" id="PIRSF002686">
    <property type="entry name" value="SLG"/>
    <property type="match status" value="1"/>
</dbReference>
<dbReference type="InterPro" id="IPR036426">
    <property type="entry name" value="Bulb-type_lectin_dom_sf"/>
</dbReference>
<dbReference type="AlphaFoldDB" id="A0AAV1C373"/>
<proteinExistence type="predicted"/>
<dbReference type="PANTHER" id="PTHR32444">
    <property type="entry name" value="BULB-TYPE LECTIN DOMAIN-CONTAINING PROTEIN"/>
    <property type="match status" value="1"/>
</dbReference>
<reference evidence="5" key="1">
    <citation type="submission" date="2023-03" db="EMBL/GenBank/DDBJ databases">
        <authorList>
            <person name="Julca I."/>
        </authorList>
    </citation>
    <scope>NUCLEOTIDE SEQUENCE</scope>
</reference>
<name>A0AAV1C373_OLDCO</name>
<feature type="domain" description="Bulb-type lectin" evidence="4">
    <location>
        <begin position="49"/>
        <end position="168"/>
    </location>
</feature>
<accession>A0AAV1C373</accession>
<evidence type="ECO:0000259" key="4">
    <source>
        <dbReference type="PROSITE" id="PS50927"/>
    </source>
</evidence>
<keyword evidence="6" id="KW-1185">Reference proteome</keyword>
<dbReference type="CDD" id="cd00028">
    <property type="entry name" value="B_lectin"/>
    <property type="match status" value="1"/>
</dbReference>
<evidence type="ECO:0000313" key="6">
    <source>
        <dbReference type="Proteomes" id="UP001161247"/>
    </source>
</evidence>
<dbReference type="Pfam" id="PF01453">
    <property type="entry name" value="B_lectin"/>
    <property type="match status" value="1"/>
</dbReference>
<evidence type="ECO:0000256" key="2">
    <source>
        <dbReference type="ARBA" id="ARBA00023180"/>
    </source>
</evidence>
<dbReference type="EMBL" id="OX459118">
    <property type="protein sequence ID" value="CAI9088802.1"/>
    <property type="molecule type" value="Genomic_DNA"/>
</dbReference>
<dbReference type="InterPro" id="IPR003609">
    <property type="entry name" value="Pan_app"/>
</dbReference>
<dbReference type="PANTHER" id="PTHR32444:SF58">
    <property type="entry name" value="BULB-TYPE LECTIN DOMAIN-CONTAINING PROTEIN"/>
    <property type="match status" value="1"/>
</dbReference>
<dbReference type="Pfam" id="PF00024">
    <property type="entry name" value="PAN_1"/>
    <property type="match status" value="1"/>
</dbReference>
<gene>
    <name evidence="5" type="ORF">OLC1_LOCUS1291</name>
</gene>
<dbReference type="InterPro" id="IPR001480">
    <property type="entry name" value="Bulb-type_lectin_dom"/>
</dbReference>
<sequence>MASISFPSFSVLFSTFLFLFLHASIVAEGQVPVNETFKVVNEGEFGDYITEYDASYRLIEVDSLFAFPFRLCFYNTTPGEFVLGMRAGLPRDEDLMRWVWDANRNRPVKENATLSFGRDGNLVLAEADGTVAWQTNTANKGVTGIRMMRNGNLVLFDKNGKFVWQSFDHPVDTLLSGMSVRTKLISRTSDSDGRDGKYSLVVDPKGLNFYLNNAGKLVRYNGWGTEQDKTLVSMLFKTEPIDQDPKSAGWELLIEPFYKSTSPPAPQAPRRGLLQSFPIGSGNALILRKLNYNASITYLRLNSDGNVKAYTYFNDVPYLKWSETFAYFSDYYVRECGLPEKCGSLGLCQRGMCIACPTPKGLLGWSETCSPPALKPCSAKGNKVDYFKIDAAEHFLNQDSTGNGEGPTSLEACRDKCTKDCGCKAFVYKQDIKKCLRVPVLGTFIKDTNTSTAYIKYSL</sequence>
<dbReference type="InterPro" id="IPR035446">
    <property type="entry name" value="SLSG/EP1"/>
</dbReference>
<evidence type="ECO:0000256" key="1">
    <source>
        <dbReference type="ARBA" id="ARBA00022729"/>
    </source>
</evidence>
<protein>
    <submittedName>
        <fullName evidence="5">OLC1v1023239C1</fullName>
    </submittedName>
</protein>
<dbReference type="SUPFAM" id="SSF51110">
    <property type="entry name" value="alpha-D-mannose-specific plant lectins"/>
    <property type="match status" value="1"/>
</dbReference>
<feature type="signal peptide" evidence="3">
    <location>
        <begin position="1"/>
        <end position="29"/>
    </location>
</feature>
<evidence type="ECO:0000256" key="3">
    <source>
        <dbReference type="SAM" id="SignalP"/>
    </source>
</evidence>
<feature type="chain" id="PRO_5044021498" evidence="3">
    <location>
        <begin position="30"/>
        <end position="459"/>
    </location>
</feature>
<organism evidence="5 6">
    <name type="scientific">Oldenlandia corymbosa var. corymbosa</name>
    <dbReference type="NCBI Taxonomy" id="529605"/>
    <lineage>
        <taxon>Eukaryota</taxon>
        <taxon>Viridiplantae</taxon>
        <taxon>Streptophyta</taxon>
        <taxon>Embryophyta</taxon>
        <taxon>Tracheophyta</taxon>
        <taxon>Spermatophyta</taxon>
        <taxon>Magnoliopsida</taxon>
        <taxon>eudicotyledons</taxon>
        <taxon>Gunneridae</taxon>
        <taxon>Pentapetalae</taxon>
        <taxon>asterids</taxon>
        <taxon>lamiids</taxon>
        <taxon>Gentianales</taxon>
        <taxon>Rubiaceae</taxon>
        <taxon>Rubioideae</taxon>
        <taxon>Spermacoceae</taxon>
        <taxon>Hedyotis-Oldenlandia complex</taxon>
        <taxon>Oldenlandia</taxon>
    </lineage>
</organism>
<dbReference type="Proteomes" id="UP001161247">
    <property type="component" value="Chromosome 1"/>
</dbReference>
<evidence type="ECO:0000313" key="5">
    <source>
        <dbReference type="EMBL" id="CAI9088802.1"/>
    </source>
</evidence>
<dbReference type="GO" id="GO:0009505">
    <property type="term" value="C:plant-type cell wall"/>
    <property type="evidence" value="ECO:0007669"/>
    <property type="project" value="TreeGrafter"/>
</dbReference>
<keyword evidence="2" id="KW-0325">Glycoprotein</keyword>
<keyword evidence="1 3" id="KW-0732">Signal</keyword>